<dbReference type="SUPFAM" id="SSF46955">
    <property type="entry name" value="Putative DNA-binding domain"/>
    <property type="match status" value="1"/>
</dbReference>
<evidence type="ECO:0000313" key="2">
    <source>
        <dbReference type="EMBL" id="QIJ72881.1"/>
    </source>
</evidence>
<dbReference type="KEGG" id="tav:G4V39_07595"/>
<dbReference type="AlphaFoldDB" id="A0A6G7PZD1"/>
<dbReference type="Pfam" id="PF12728">
    <property type="entry name" value="HTH_17"/>
    <property type="match status" value="1"/>
</dbReference>
<evidence type="ECO:0000313" key="3">
    <source>
        <dbReference type="Proteomes" id="UP000502179"/>
    </source>
</evidence>
<organism evidence="2 3">
    <name type="scientific">Thermosulfuriphilus ammonigenes</name>
    <dbReference type="NCBI Taxonomy" id="1936021"/>
    <lineage>
        <taxon>Bacteria</taxon>
        <taxon>Pseudomonadati</taxon>
        <taxon>Thermodesulfobacteriota</taxon>
        <taxon>Thermodesulfobacteria</taxon>
        <taxon>Thermodesulfobacteriales</taxon>
        <taxon>Thermodesulfobacteriaceae</taxon>
        <taxon>Thermosulfuriphilus</taxon>
    </lineage>
</organism>
<sequence length="63" mass="7621">MPEKLMTLEEVAEYLRLSVHTIYKMAQKGKIPALKAGKKWRFRKEDIDRWLTQRSYNLPKEKK</sequence>
<dbReference type="PANTHER" id="PTHR38431">
    <property type="entry name" value="BLL2305 PROTEIN"/>
    <property type="match status" value="1"/>
</dbReference>
<protein>
    <submittedName>
        <fullName evidence="2">Helix-turn-helix domain-containing protein</fullName>
    </submittedName>
</protein>
<dbReference type="InterPro" id="IPR036388">
    <property type="entry name" value="WH-like_DNA-bd_sf"/>
</dbReference>
<dbReference type="Proteomes" id="UP000502179">
    <property type="component" value="Chromosome"/>
</dbReference>
<dbReference type="GO" id="GO:0003677">
    <property type="term" value="F:DNA binding"/>
    <property type="evidence" value="ECO:0007669"/>
    <property type="project" value="InterPro"/>
</dbReference>
<evidence type="ECO:0000259" key="1">
    <source>
        <dbReference type="Pfam" id="PF12728"/>
    </source>
</evidence>
<accession>A0A6G7PZD1</accession>
<dbReference type="NCBIfam" id="TIGR01764">
    <property type="entry name" value="excise"/>
    <property type="match status" value="1"/>
</dbReference>
<dbReference type="EMBL" id="CP048877">
    <property type="protein sequence ID" value="QIJ72881.1"/>
    <property type="molecule type" value="Genomic_DNA"/>
</dbReference>
<dbReference type="Gene3D" id="1.10.10.10">
    <property type="entry name" value="Winged helix-like DNA-binding domain superfamily/Winged helix DNA-binding domain"/>
    <property type="match status" value="1"/>
</dbReference>
<name>A0A6G7PZD1_9BACT</name>
<dbReference type="PANTHER" id="PTHR38431:SF1">
    <property type="entry name" value="BLL2305 PROTEIN"/>
    <property type="match status" value="1"/>
</dbReference>
<dbReference type="InterPro" id="IPR041657">
    <property type="entry name" value="HTH_17"/>
</dbReference>
<keyword evidence="3" id="KW-1185">Reference proteome</keyword>
<reference evidence="2 3" key="1">
    <citation type="submission" date="2020-02" db="EMBL/GenBank/DDBJ databases">
        <title>Genome analysis of Thermosulfuriphilus ammonigenes ST65T, an anaerobic thermophilic chemolithoautotrophic bacterium isolated from a deep-sea hydrothermal vent.</title>
        <authorList>
            <person name="Slobodkina G."/>
            <person name="Allioux M."/>
            <person name="Merkel A."/>
            <person name="Alain K."/>
            <person name="Jebbar M."/>
            <person name="Slobodkin A."/>
        </authorList>
    </citation>
    <scope>NUCLEOTIDE SEQUENCE [LARGE SCALE GENOMIC DNA]</scope>
    <source>
        <strain evidence="2 3">ST65</strain>
    </source>
</reference>
<feature type="domain" description="Helix-turn-helix" evidence="1">
    <location>
        <begin position="5"/>
        <end position="55"/>
    </location>
</feature>
<dbReference type="InterPro" id="IPR009061">
    <property type="entry name" value="DNA-bd_dom_put_sf"/>
</dbReference>
<gene>
    <name evidence="2" type="ORF">G4V39_07595</name>
</gene>
<dbReference type="InterPro" id="IPR010093">
    <property type="entry name" value="SinI_DNA-bd"/>
</dbReference>
<proteinExistence type="predicted"/>